<dbReference type="RefSeq" id="WP_316435052.1">
    <property type="nucleotide sequence ID" value="NZ_CP053586.1"/>
</dbReference>
<dbReference type="Gene3D" id="3.40.50.150">
    <property type="entry name" value="Vaccinia Virus protein VP39"/>
    <property type="match status" value="1"/>
</dbReference>
<dbReference type="AlphaFoldDB" id="A0AA97AK73"/>
<dbReference type="EMBL" id="CP053586">
    <property type="protein sequence ID" value="WNZ23402.1"/>
    <property type="molecule type" value="Genomic_DNA"/>
</dbReference>
<dbReference type="InterPro" id="IPR006342">
    <property type="entry name" value="FkbM_mtfrase"/>
</dbReference>
<dbReference type="GO" id="GO:0005737">
    <property type="term" value="C:cytoplasm"/>
    <property type="evidence" value="ECO:0007669"/>
    <property type="project" value="GOC"/>
</dbReference>
<dbReference type="NCBIfam" id="TIGR01444">
    <property type="entry name" value="fkbM_fam"/>
    <property type="match status" value="1"/>
</dbReference>
<evidence type="ECO:0000313" key="2">
    <source>
        <dbReference type="EMBL" id="WNZ23402.1"/>
    </source>
</evidence>
<dbReference type="PANTHER" id="PTHR34009:SF2">
    <property type="entry name" value="PROTEIN STAR"/>
    <property type="match status" value="1"/>
</dbReference>
<feature type="domain" description="Methyltransferase FkbM" evidence="1">
    <location>
        <begin position="81"/>
        <end position="267"/>
    </location>
</feature>
<protein>
    <submittedName>
        <fullName evidence="2">FkbM family methyltransferase</fullName>
    </submittedName>
</protein>
<dbReference type="InterPro" id="IPR029063">
    <property type="entry name" value="SAM-dependent_MTases_sf"/>
</dbReference>
<reference evidence="2" key="1">
    <citation type="submission" date="2020-05" db="EMBL/GenBank/DDBJ databases">
        <authorList>
            <person name="Zhu T."/>
            <person name="Keshari N."/>
            <person name="Lu X."/>
        </authorList>
    </citation>
    <scope>NUCLEOTIDE SEQUENCE</scope>
    <source>
        <strain evidence="2">NK1-12</strain>
    </source>
</reference>
<dbReference type="Pfam" id="PF05050">
    <property type="entry name" value="Methyltransf_21"/>
    <property type="match status" value="1"/>
</dbReference>
<keyword evidence="2" id="KW-0489">Methyltransferase</keyword>
<name>A0AA97AK73_9CYAN</name>
<dbReference type="GO" id="GO:0006888">
    <property type="term" value="P:endoplasmic reticulum to Golgi vesicle-mediated transport"/>
    <property type="evidence" value="ECO:0007669"/>
    <property type="project" value="TreeGrafter"/>
</dbReference>
<accession>A0AA97AK73</accession>
<evidence type="ECO:0000259" key="1">
    <source>
        <dbReference type="Pfam" id="PF05050"/>
    </source>
</evidence>
<dbReference type="PANTHER" id="PTHR34009">
    <property type="entry name" value="PROTEIN STAR"/>
    <property type="match status" value="1"/>
</dbReference>
<dbReference type="InterPro" id="IPR053202">
    <property type="entry name" value="EGF_Rcpt_Signaling_Reg"/>
</dbReference>
<proteinExistence type="predicted"/>
<sequence>MFPLWQPIAANQTRRAYPFTFTTFLMPLRFISEIAHRLGYQITKQSSSAPDFPAIELPFIDLLHLIVQDYRQHQPDLFVVQIGAHDGSSADPVSQLIRKYHWRGILVEPQPYTFKTLQANYQDQPQLIFENAVISDHDGTAAFYTIRQGIADLPFWLSQSASLSREAVWGALYYWRNVKQLDTIPEDLDSMIQETPLPALTIQSLLAKHQVAQVDLLVLDTMGFDFEILKMMPFDYIKPAIIHFEHSFLSPADQQACFQFLAQQGYSLAKVAVDTIAYLHAPTRHWSVSNW</sequence>
<dbReference type="SUPFAM" id="SSF53335">
    <property type="entry name" value="S-adenosyl-L-methionine-dependent methyltransferases"/>
    <property type="match status" value="1"/>
</dbReference>
<gene>
    <name evidence="2" type="ORF">HJG54_11405</name>
</gene>
<dbReference type="GO" id="GO:0008168">
    <property type="term" value="F:methyltransferase activity"/>
    <property type="evidence" value="ECO:0007669"/>
    <property type="project" value="UniProtKB-KW"/>
</dbReference>
<organism evidence="2">
    <name type="scientific">Leptolyngbya sp. NK1-12</name>
    <dbReference type="NCBI Taxonomy" id="2547451"/>
    <lineage>
        <taxon>Bacteria</taxon>
        <taxon>Bacillati</taxon>
        <taxon>Cyanobacteriota</taxon>
        <taxon>Cyanophyceae</taxon>
        <taxon>Leptolyngbyales</taxon>
        <taxon>Leptolyngbyaceae</taxon>
        <taxon>Leptolyngbya group</taxon>
        <taxon>Leptolyngbya</taxon>
    </lineage>
</organism>
<dbReference type="GO" id="GO:0005886">
    <property type="term" value="C:plasma membrane"/>
    <property type="evidence" value="ECO:0007669"/>
    <property type="project" value="TreeGrafter"/>
</dbReference>
<dbReference type="GO" id="GO:0032259">
    <property type="term" value="P:methylation"/>
    <property type="evidence" value="ECO:0007669"/>
    <property type="project" value="UniProtKB-KW"/>
</dbReference>
<keyword evidence="2" id="KW-0808">Transferase</keyword>
<dbReference type="GO" id="GO:0016197">
    <property type="term" value="P:endosomal transport"/>
    <property type="evidence" value="ECO:0007669"/>
    <property type="project" value="TreeGrafter"/>
</dbReference>